<dbReference type="FunFam" id="3.30.300.30:FF:000008">
    <property type="entry name" value="2,3-dihydroxybenzoate-AMP ligase"/>
    <property type="match status" value="1"/>
</dbReference>
<dbReference type="SUPFAM" id="SSF56801">
    <property type="entry name" value="Acetyl-CoA synthetase-like"/>
    <property type="match status" value="1"/>
</dbReference>
<dbReference type="GO" id="GO:0006631">
    <property type="term" value="P:fatty acid metabolic process"/>
    <property type="evidence" value="ECO:0007669"/>
    <property type="project" value="TreeGrafter"/>
</dbReference>
<dbReference type="InterPro" id="IPR045851">
    <property type="entry name" value="AMP-bd_C_sf"/>
</dbReference>
<proteinExistence type="inferred from homology"/>
<dbReference type="EMBL" id="JAUCFI010000003">
    <property type="protein sequence ID" value="MDM5284857.1"/>
    <property type="molecule type" value="Genomic_DNA"/>
</dbReference>
<protein>
    <submittedName>
        <fullName evidence="5">AMP-binding protein</fullName>
    </submittedName>
</protein>
<organism evidence="5 6">
    <name type="scientific">Peribacillus frigoritolerans</name>
    <dbReference type="NCBI Taxonomy" id="450367"/>
    <lineage>
        <taxon>Bacteria</taxon>
        <taxon>Bacillati</taxon>
        <taxon>Bacillota</taxon>
        <taxon>Bacilli</taxon>
        <taxon>Bacillales</taxon>
        <taxon>Bacillaceae</taxon>
        <taxon>Peribacillus</taxon>
    </lineage>
</organism>
<evidence type="ECO:0000259" key="4">
    <source>
        <dbReference type="Pfam" id="PF13193"/>
    </source>
</evidence>
<evidence type="ECO:0000259" key="3">
    <source>
        <dbReference type="Pfam" id="PF00501"/>
    </source>
</evidence>
<dbReference type="PANTHER" id="PTHR43201">
    <property type="entry name" value="ACYL-COA SYNTHETASE"/>
    <property type="match status" value="1"/>
</dbReference>
<dbReference type="PANTHER" id="PTHR43201:SF5">
    <property type="entry name" value="MEDIUM-CHAIN ACYL-COA LIGASE ACSF2, MITOCHONDRIAL"/>
    <property type="match status" value="1"/>
</dbReference>
<dbReference type="AlphaFoldDB" id="A0AAJ1QNM9"/>
<dbReference type="InterPro" id="IPR042099">
    <property type="entry name" value="ANL_N_sf"/>
</dbReference>
<dbReference type="InterPro" id="IPR000873">
    <property type="entry name" value="AMP-dep_synth/lig_dom"/>
</dbReference>
<feature type="domain" description="AMP-dependent synthetase/ligase" evidence="3">
    <location>
        <begin position="10"/>
        <end position="373"/>
    </location>
</feature>
<reference evidence="5" key="1">
    <citation type="submission" date="2023-06" db="EMBL/GenBank/DDBJ databases">
        <title>Comparative genomics of Bacillaceae isolates and their secondary metabolite potential.</title>
        <authorList>
            <person name="Song L."/>
            <person name="Nielsen L.J."/>
            <person name="Mohite O."/>
            <person name="Xu X."/>
            <person name="Weber T."/>
            <person name="Kovacs A.T."/>
        </authorList>
    </citation>
    <scope>NUCLEOTIDE SEQUENCE</scope>
    <source>
        <strain evidence="5">G1S1</strain>
    </source>
</reference>
<comment type="caution">
    <text evidence="5">The sequence shown here is derived from an EMBL/GenBank/DDBJ whole genome shotgun (WGS) entry which is preliminary data.</text>
</comment>
<dbReference type="Pfam" id="PF13193">
    <property type="entry name" value="AMP-binding_C"/>
    <property type="match status" value="1"/>
</dbReference>
<accession>A0AAJ1QNM9</accession>
<comment type="similarity">
    <text evidence="1">Belongs to the ATP-dependent AMP-binding enzyme family.</text>
</comment>
<dbReference type="Pfam" id="PF00501">
    <property type="entry name" value="AMP-binding"/>
    <property type="match status" value="1"/>
</dbReference>
<evidence type="ECO:0000256" key="1">
    <source>
        <dbReference type="ARBA" id="ARBA00006432"/>
    </source>
</evidence>
<dbReference type="PROSITE" id="PS00455">
    <property type="entry name" value="AMP_BINDING"/>
    <property type="match status" value="1"/>
</dbReference>
<dbReference type="Gene3D" id="3.30.300.30">
    <property type="match status" value="1"/>
</dbReference>
<dbReference type="InterPro" id="IPR025110">
    <property type="entry name" value="AMP-bd_C"/>
</dbReference>
<name>A0AAJ1QNM9_9BACI</name>
<sequence>MNLGTLLDFAVERYPNQIALVQGLKSYTYAQLQKEVEKVAASLQRLGIQKQDRVVVILKNRQENVMVYWAIQQIGAIYTPINHRLSAKEVEYCVNDSEAKAIIFESTSQSAVLGANFLERPILIGVENENGVDISYPELVNRSPGSYQRPILDENDISIMLYTSGTTGRPKGVPRTHRNEYASAMAHIVQNQYQLWESTLGVMPLYHTMGVRSLLSMTFLNGKFALLSNLDFDAGEALEIVEREEISSLYLVPTLFHDMLSYPDFGRYNLTRLEKIGYAGAAMTTTLVNQCVELLKPKLFVNHYGSTEVYTFTICPDVHEKPGSAGKPGIHQNIRLVKADPDGHSTPDDIVGRGEVGEIIANLKSVEAFKGYWNRPEATDKTIRDGWYFTGDIGFIDKDGDLFVVGRVDDMIISGGENIHPLEVEDCLTQHPKVREATVIGELDERWGQIVTAYIVAKDESVTEQELDEFCKNLPSLSNFKRPRKYTFVKEIPKSPVGKILRRKLREGDIDAPHNESEAISQ</sequence>
<dbReference type="GO" id="GO:0031956">
    <property type="term" value="F:medium-chain fatty acid-CoA ligase activity"/>
    <property type="evidence" value="ECO:0007669"/>
    <property type="project" value="TreeGrafter"/>
</dbReference>
<dbReference type="RefSeq" id="WP_289350216.1">
    <property type="nucleotide sequence ID" value="NZ_JAUCFI010000003.1"/>
</dbReference>
<evidence type="ECO:0000256" key="2">
    <source>
        <dbReference type="ARBA" id="ARBA00022598"/>
    </source>
</evidence>
<keyword evidence="2" id="KW-0436">Ligase</keyword>
<dbReference type="InterPro" id="IPR020845">
    <property type="entry name" value="AMP-binding_CS"/>
</dbReference>
<evidence type="ECO:0000313" key="5">
    <source>
        <dbReference type="EMBL" id="MDM5284857.1"/>
    </source>
</evidence>
<feature type="domain" description="AMP-binding enzyme C-terminal" evidence="4">
    <location>
        <begin position="423"/>
        <end position="499"/>
    </location>
</feature>
<gene>
    <name evidence="5" type="ORF">QUF85_16370</name>
</gene>
<evidence type="ECO:0000313" key="6">
    <source>
        <dbReference type="Proteomes" id="UP001238973"/>
    </source>
</evidence>
<dbReference type="Gene3D" id="3.40.50.12780">
    <property type="entry name" value="N-terminal domain of ligase-like"/>
    <property type="match status" value="1"/>
</dbReference>
<dbReference type="Proteomes" id="UP001238973">
    <property type="component" value="Unassembled WGS sequence"/>
</dbReference>